<feature type="region of interest" description="Disordered" evidence="1">
    <location>
        <begin position="147"/>
        <end position="181"/>
    </location>
</feature>
<evidence type="ECO:0000259" key="2">
    <source>
        <dbReference type="PROSITE" id="PS50943"/>
    </source>
</evidence>
<gene>
    <name evidence="3" type="ORF">NF556_16170</name>
</gene>
<keyword evidence="4" id="KW-1185">Reference proteome</keyword>
<evidence type="ECO:0000313" key="4">
    <source>
        <dbReference type="Proteomes" id="UP001056455"/>
    </source>
</evidence>
<dbReference type="Gene3D" id="1.10.260.40">
    <property type="entry name" value="lambda repressor-like DNA-binding domains"/>
    <property type="match status" value="1"/>
</dbReference>
<dbReference type="SMART" id="SM00530">
    <property type="entry name" value="HTH_XRE"/>
    <property type="match status" value="1"/>
</dbReference>
<dbReference type="EMBL" id="CP099489">
    <property type="protein sequence ID" value="USQ79138.1"/>
    <property type="molecule type" value="Genomic_DNA"/>
</dbReference>
<protein>
    <submittedName>
        <fullName evidence="3">Helix-turn-helix domain-containing protein</fullName>
    </submittedName>
</protein>
<proteinExistence type="predicted"/>
<reference evidence="3" key="1">
    <citation type="submission" date="2022-06" db="EMBL/GenBank/DDBJ databases">
        <title>Ornithinimicrobium HY1793.</title>
        <authorList>
            <person name="Huang Y."/>
        </authorList>
    </citation>
    <scope>NUCLEOTIDE SEQUENCE</scope>
    <source>
        <strain evidence="3">HY1793</strain>
    </source>
</reference>
<dbReference type="RefSeq" id="WP_252592053.1">
    <property type="nucleotide sequence ID" value="NZ_CP099489.1"/>
</dbReference>
<evidence type="ECO:0000256" key="1">
    <source>
        <dbReference type="SAM" id="MobiDB-lite"/>
    </source>
</evidence>
<sequence>MSADGEQTLDPPSLTEQVGLAVRAWRQRVGLSQRGLAEVLGRSQSMISRLETRAGELPLGTVQEMVELAGFELVVVREGRQIRAADWERTDLVARDRSGRRFPAQRRVYPAKDGPYWWWEQEYLRLSRPLGPQPVWTTVGLDLYGRREEAADREAADREAAAQEATQSAQTRPPAPSPEDR</sequence>
<dbReference type="Pfam" id="PF13560">
    <property type="entry name" value="HTH_31"/>
    <property type="match status" value="1"/>
</dbReference>
<dbReference type="Proteomes" id="UP001056455">
    <property type="component" value="Chromosome"/>
</dbReference>
<dbReference type="SUPFAM" id="SSF47413">
    <property type="entry name" value="lambda repressor-like DNA-binding domains"/>
    <property type="match status" value="1"/>
</dbReference>
<feature type="compositionally biased region" description="Basic and acidic residues" evidence="1">
    <location>
        <begin position="147"/>
        <end position="161"/>
    </location>
</feature>
<organism evidence="3 4">
    <name type="scientific">Ornithinimicrobium faecis</name>
    <dbReference type="NCBI Taxonomy" id="2934158"/>
    <lineage>
        <taxon>Bacteria</taxon>
        <taxon>Bacillati</taxon>
        <taxon>Actinomycetota</taxon>
        <taxon>Actinomycetes</taxon>
        <taxon>Micrococcales</taxon>
        <taxon>Ornithinimicrobiaceae</taxon>
        <taxon>Ornithinimicrobium</taxon>
    </lineage>
</organism>
<name>A0ABY4YQT5_9MICO</name>
<evidence type="ECO:0000313" key="3">
    <source>
        <dbReference type="EMBL" id="USQ79138.1"/>
    </source>
</evidence>
<feature type="domain" description="HTH cro/C1-type" evidence="2">
    <location>
        <begin position="22"/>
        <end position="76"/>
    </location>
</feature>
<feature type="compositionally biased region" description="Low complexity" evidence="1">
    <location>
        <begin position="162"/>
        <end position="171"/>
    </location>
</feature>
<accession>A0ABY4YQT5</accession>
<dbReference type="InterPro" id="IPR001387">
    <property type="entry name" value="Cro/C1-type_HTH"/>
</dbReference>
<dbReference type="PROSITE" id="PS50943">
    <property type="entry name" value="HTH_CROC1"/>
    <property type="match status" value="1"/>
</dbReference>
<dbReference type="InterPro" id="IPR010982">
    <property type="entry name" value="Lambda_DNA-bd_dom_sf"/>
</dbReference>
<dbReference type="CDD" id="cd00093">
    <property type="entry name" value="HTH_XRE"/>
    <property type="match status" value="1"/>
</dbReference>